<protein>
    <submittedName>
        <fullName evidence="4">Tetratricopeptide repeat protein</fullName>
    </submittedName>
</protein>
<dbReference type="Gene3D" id="3.10.620.30">
    <property type="match status" value="1"/>
</dbReference>
<dbReference type="Gene3D" id="2.60.40.3140">
    <property type="match status" value="1"/>
</dbReference>
<feature type="signal peptide" evidence="1">
    <location>
        <begin position="1"/>
        <end position="21"/>
    </location>
</feature>
<feature type="domain" description="DUF3857" evidence="3">
    <location>
        <begin position="59"/>
        <end position="221"/>
    </location>
</feature>
<dbReference type="HOGENOM" id="CLU_255103_0_0_7"/>
<evidence type="ECO:0000256" key="1">
    <source>
        <dbReference type="SAM" id="SignalP"/>
    </source>
</evidence>
<accession>Q2IFL4</accession>
<dbReference type="KEGG" id="ade:Adeh_3609"/>
<dbReference type="EMBL" id="CP000251">
    <property type="protein sequence ID" value="ABC83375.1"/>
    <property type="molecule type" value="Genomic_DNA"/>
</dbReference>
<dbReference type="OrthoDB" id="98874at2"/>
<dbReference type="eggNOG" id="COG0457">
    <property type="taxonomic scope" value="Bacteria"/>
</dbReference>
<dbReference type="eggNOG" id="COG1305">
    <property type="taxonomic scope" value="Bacteria"/>
</dbReference>
<feature type="domain" description="Transglutaminase-like" evidence="2">
    <location>
        <begin position="270"/>
        <end position="351"/>
    </location>
</feature>
<evidence type="ECO:0000313" key="5">
    <source>
        <dbReference type="Proteomes" id="UP000001935"/>
    </source>
</evidence>
<dbReference type="InterPro" id="IPR038765">
    <property type="entry name" value="Papain-like_cys_pep_sf"/>
</dbReference>
<dbReference type="InterPro" id="IPR002931">
    <property type="entry name" value="Transglutaminase-like"/>
</dbReference>
<evidence type="ECO:0000259" key="2">
    <source>
        <dbReference type="Pfam" id="PF01841"/>
    </source>
</evidence>
<dbReference type="SUPFAM" id="SSF48452">
    <property type="entry name" value="TPR-like"/>
    <property type="match status" value="1"/>
</dbReference>
<dbReference type="Pfam" id="PF12969">
    <property type="entry name" value="DUF3857"/>
    <property type="match status" value="1"/>
</dbReference>
<dbReference type="InterPro" id="IPR024618">
    <property type="entry name" value="DUF3857"/>
</dbReference>
<dbReference type="Pfam" id="PF01841">
    <property type="entry name" value="Transglut_core"/>
    <property type="match status" value="1"/>
</dbReference>
<keyword evidence="1" id="KW-0732">Signal</keyword>
<dbReference type="STRING" id="290397.Adeh_3609"/>
<organism evidence="4 5">
    <name type="scientific">Anaeromyxobacter dehalogenans (strain 2CP-C)</name>
    <dbReference type="NCBI Taxonomy" id="290397"/>
    <lineage>
        <taxon>Bacteria</taxon>
        <taxon>Pseudomonadati</taxon>
        <taxon>Myxococcota</taxon>
        <taxon>Myxococcia</taxon>
        <taxon>Myxococcales</taxon>
        <taxon>Cystobacterineae</taxon>
        <taxon>Anaeromyxobacteraceae</taxon>
        <taxon>Anaeromyxobacter</taxon>
    </lineage>
</organism>
<feature type="chain" id="PRO_5004210303" evidence="1">
    <location>
        <begin position="22"/>
        <end position="1338"/>
    </location>
</feature>
<evidence type="ECO:0000259" key="3">
    <source>
        <dbReference type="Pfam" id="PF12969"/>
    </source>
</evidence>
<sequence>MLSLVATVVLAAAPALPPWDAAFLEAPAAEVARAAAALTPPERALDPLHHEVRFVVDDAGRVTTTVRAAFRILTQAGVEAMAQVSAPWQPWHHDRPAIRARVITPDGLAHALDPATLVESGAPEGERTLRDARQLHAVLPALAVGAVIEVEIATGEHTPFAAPGAVGSVSLDGPGWRRQIVRIEAPARLQLRHRLSGRVLAPRAGTAGDRRTLEWSWAPSPSHPPGEPLAPAVSGDGPNLVFTTARSWEELATWYSAQVDRSLAGADLATLAREIAGGAATPEQAAARLVEWMQTRVRYTALEIGAGAVIPARPSDVLSRAYGDCKDLSTLLVGLLRALGHPADVVLARADRVDIDAELPGMFFDHALVRVGGPHPRYVDPTFPALPVGLLPPNLEDRWSLAARPGARLERLPRNPLSAYRGELDRELQLDGPGKAKAREVRRYHGLFAAIHRAARAGHPEDELRKRDEGEARERLKAARATATFRDRADGTVEIVSEAEGSALASAEDDSAEARPERRVLSCLQDQLWPQDAGKDARSQPLTIELPCVGESRYRIRPPRGMRVAGSLPPDLDLAEEHLRYQETYRAERDGTVVVTQRLEQRHGPVPPAEVTSWRRRLRALGKDAPVIRFERTSQALLTQGRGREALEELRRVLSESGGDLPSRVRYAAGLGELGMVDAARRTAEEAVRLAPESGWAWRVLAIQRARGSFGETLTSGCDLPGAIAAQRRASELEPRAGGTRGYLGYLLLQGADCRYMAAGARPEEALEPLRHARDVLGNHRFDDDLATALLALGRAAEATAVAREMPAGKQRDVVLLAALTSSEGVEAAAAEARAMTAQRRGDALLGAASRLQRQRAFGQAAALLDAASDGSENIATLRSRAAVLRRVKRLGPDEVPPGPEGVPVRVFRAVAGLAPLTDVLSADRPSADGGVVETFLRTMRQRITGELDGAALVDLLAAALEPKFDGDAREGGPLAAGGIRYYVVPERGRWRLAAVEGEATVLAHRALSLVESGRPDAARRWLDWARRETPAGGGDPTSGGRLVEALWPEEPAASPEDVTLAAAAVVAYGPSAPAAVPLLDRQLARPLPPRQRDAARLALLNAVSRSRAHARTLELAQALLRELPPDAPVRPLVSQLEIAALHGLGRDGEARARLLEALTTLSSASAQRRLARAALSIGAFEEGIDVLDRHARGASPDPEDLNELAWARLFVEGSPAASLHDVELCLGQTRDATSRAAALHTQAAILAEVGEPEAAIRKLQESLAADPSFVGSAAWLVVGRVAESYGLPEDARAAYQRVDRVPFPDAGHPRALADRWARRLPEPVRAGAAPSPTTGGT</sequence>
<dbReference type="InterPro" id="IPR011990">
    <property type="entry name" value="TPR-like_helical_dom_sf"/>
</dbReference>
<dbReference type="Proteomes" id="UP000001935">
    <property type="component" value="Chromosome"/>
</dbReference>
<name>Q2IFL4_ANADE</name>
<dbReference type="SUPFAM" id="SSF54001">
    <property type="entry name" value="Cysteine proteinases"/>
    <property type="match status" value="1"/>
</dbReference>
<gene>
    <name evidence="4" type="ordered locus">Adeh_3609</name>
</gene>
<dbReference type="RefSeq" id="WP_011422657.1">
    <property type="nucleotide sequence ID" value="NC_007760.1"/>
</dbReference>
<reference evidence="4 5" key="1">
    <citation type="submission" date="2006-01" db="EMBL/GenBank/DDBJ databases">
        <title>Complete sequence of Anaeromyxobacter dehalogenans 2CP-C.</title>
        <authorList>
            <consortium name="US DOE Joint Genome Institute"/>
            <person name="Copeland A."/>
            <person name="Lucas S."/>
            <person name="Lapidus A."/>
            <person name="Barry K."/>
            <person name="Detter J.C."/>
            <person name="Glavina T."/>
            <person name="Hammon N."/>
            <person name="Israni S."/>
            <person name="Pitluck S."/>
            <person name="Brettin T."/>
            <person name="Bruce D."/>
            <person name="Han C."/>
            <person name="Tapia R."/>
            <person name="Gilna P."/>
            <person name="Kiss H."/>
            <person name="Schmutz J."/>
            <person name="Larimer F."/>
            <person name="Land M."/>
            <person name="Kyrpides N."/>
            <person name="Anderson I."/>
            <person name="Sanford R.A."/>
            <person name="Ritalahti K.M."/>
            <person name="Thomas H.S."/>
            <person name="Kirby J.R."/>
            <person name="Zhulin I.B."/>
            <person name="Loeffler F.E."/>
            <person name="Richardson P."/>
        </authorList>
    </citation>
    <scope>NUCLEOTIDE SEQUENCE [LARGE SCALE GENOMIC DNA]</scope>
    <source>
        <strain evidence="4 5">2CP-C</strain>
    </source>
</reference>
<dbReference type="Gene3D" id="1.25.40.10">
    <property type="entry name" value="Tetratricopeptide repeat domain"/>
    <property type="match status" value="2"/>
</dbReference>
<proteinExistence type="predicted"/>
<evidence type="ECO:0000313" key="4">
    <source>
        <dbReference type="EMBL" id="ABC83375.1"/>
    </source>
</evidence>